<dbReference type="GO" id="GO:0005829">
    <property type="term" value="C:cytosol"/>
    <property type="evidence" value="ECO:0007669"/>
    <property type="project" value="TreeGrafter"/>
</dbReference>
<protein>
    <submittedName>
        <fullName evidence="6">Brain-specific angiogenesis inhibitor 1-associated protein 2</fullName>
    </submittedName>
</protein>
<gene>
    <name evidence="6" type="primary">BAIAP2_1</name>
    <name evidence="6" type="ORF">c1_g2_i9</name>
</gene>
<organism evidence="6">
    <name type="scientific">Bactrocera latifrons</name>
    <name type="common">Malaysian fruit fly</name>
    <name type="synonym">Chaetodacus latifrons</name>
    <dbReference type="NCBI Taxonomy" id="174628"/>
    <lineage>
        <taxon>Eukaryota</taxon>
        <taxon>Metazoa</taxon>
        <taxon>Ecdysozoa</taxon>
        <taxon>Arthropoda</taxon>
        <taxon>Hexapoda</taxon>
        <taxon>Insecta</taxon>
        <taxon>Pterygota</taxon>
        <taxon>Neoptera</taxon>
        <taxon>Endopterygota</taxon>
        <taxon>Diptera</taxon>
        <taxon>Brachycera</taxon>
        <taxon>Muscomorpha</taxon>
        <taxon>Tephritoidea</taxon>
        <taxon>Tephritidae</taxon>
        <taxon>Bactrocera</taxon>
        <taxon>Bactrocera</taxon>
    </lineage>
</organism>
<reference evidence="6" key="1">
    <citation type="submission" date="2015-06" db="EMBL/GenBank/DDBJ databases">
        <authorList>
            <person name="Hoefler B.C."/>
            <person name="Straight P.D."/>
        </authorList>
    </citation>
    <scope>NUCLEOTIDE SEQUENCE</scope>
</reference>
<feature type="compositionally biased region" description="Polar residues" evidence="3">
    <location>
        <begin position="733"/>
        <end position="757"/>
    </location>
</feature>
<dbReference type="InterPro" id="IPR036028">
    <property type="entry name" value="SH3-like_dom_sf"/>
</dbReference>
<dbReference type="GO" id="GO:0030838">
    <property type="term" value="P:positive regulation of actin filament polymerization"/>
    <property type="evidence" value="ECO:0007669"/>
    <property type="project" value="TreeGrafter"/>
</dbReference>
<dbReference type="PROSITE" id="PS51338">
    <property type="entry name" value="IMD"/>
    <property type="match status" value="1"/>
</dbReference>
<dbReference type="FunFam" id="2.30.30.40:FF:000188">
    <property type="entry name" value="Insulin receptor tyrosine kinase substrate"/>
    <property type="match status" value="1"/>
</dbReference>
<dbReference type="InterPro" id="IPR027267">
    <property type="entry name" value="AH/BAR_dom_sf"/>
</dbReference>
<feature type="compositionally biased region" description="Basic and acidic residues" evidence="3">
    <location>
        <begin position="1071"/>
        <end position="1089"/>
    </location>
</feature>
<proteinExistence type="predicted"/>
<dbReference type="InterPro" id="IPR027681">
    <property type="entry name" value="IRSp53/IRTKS/Pinkbar"/>
</dbReference>
<dbReference type="FunFam" id="1.20.1270.60:FF:000070">
    <property type="entry name" value="Uncharacterized protein, isoform C"/>
    <property type="match status" value="1"/>
</dbReference>
<dbReference type="CDD" id="cd07605">
    <property type="entry name" value="I-BAR_IMD"/>
    <property type="match status" value="1"/>
</dbReference>
<feature type="compositionally biased region" description="Basic and acidic residues" evidence="3">
    <location>
        <begin position="383"/>
        <end position="412"/>
    </location>
</feature>
<feature type="region of interest" description="Disordered" evidence="3">
    <location>
        <begin position="517"/>
        <end position="602"/>
    </location>
</feature>
<dbReference type="PANTHER" id="PTHR14206:SF7">
    <property type="entry name" value="INSULIN RECEPTOR SUBSTRATE 53 KDA, ISOFORM A"/>
    <property type="match status" value="1"/>
</dbReference>
<dbReference type="EMBL" id="GDHF01012285">
    <property type="protein sequence ID" value="JAI40029.1"/>
    <property type="molecule type" value="Transcribed_RNA"/>
</dbReference>
<feature type="domain" description="IMD" evidence="5">
    <location>
        <begin position="1"/>
        <end position="242"/>
    </location>
</feature>
<feature type="compositionally biased region" description="Basic and acidic residues" evidence="3">
    <location>
        <begin position="716"/>
        <end position="732"/>
    </location>
</feature>
<feature type="compositionally biased region" description="Low complexity" evidence="3">
    <location>
        <begin position="1092"/>
        <end position="1106"/>
    </location>
</feature>
<dbReference type="OrthoDB" id="3800937at2759"/>
<dbReference type="Gene3D" id="1.20.1270.60">
    <property type="entry name" value="Arfaptin homology (AH) domain/BAR domain"/>
    <property type="match status" value="1"/>
</dbReference>
<evidence type="ECO:0000256" key="3">
    <source>
        <dbReference type="SAM" id="MobiDB-lite"/>
    </source>
</evidence>
<feature type="compositionally biased region" description="Polar residues" evidence="3">
    <location>
        <begin position="486"/>
        <end position="496"/>
    </location>
</feature>
<dbReference type="PANTHER" id="PTHR14206">
    <property type="entry name" value="BRAIN-SPECIFIC ANGIOGENESIS INHIBITOR 1-ASSOCIATED PROTEIN 2"/>
    <property type="match status" value="1"/>
</dbReference>
<dbReference type="InterPro" id="IPR001452">
    <property type="entry name" value="SH3_domain"/>
</dbReference>
<feature type="compositionally biased region" description="Pro residues" evidence="3">
    <location>
        <begin position="473"/>
        <end position="484"/>
    </location>
</feature>
<dbReference type="InterPro" id="IPR013606">
    <property type="entry name" value="I-BAR_dom"/>
</dbReference>
<feature type="compositionally biased region" description="Polar residues" evidence="3">
    <location>
        <begin position="905"/>
        <end position="923"/>
    </location>
</feature>
<feature type="region of interest" description="Disordered" evidence="3">
    <location>
        <begin position="1037"/>
        <end position="1106"/>
    </location>
</feature>
<dbReference type="SUPFAM" id="SSF50044">
    <property type="entry name" value="SH3-domain"/>
    <property type="match status" value="1"/>
</dbReference>
<feature type="domain" description="SH3" evidence="4">
    <location>
        <begin position="322"/>
        <end position="383"/>
    </location>
</feature>
<accession>A0A0K8VMC6</accession>
<feature type="region of interest" description="Disordered" evidence="3">
    <location>
        <begin position="857"/>
        <end position="945"/>
    </location>
</feature>
<evidence type="ECO:0000256" key="2">
    <source>
        <dbReference type="PROSITE-ProRule" id="PRU00192"/>
    </source>
</evidence>
<feature type="compositionally biased region" description="Polar residues" evidence="3">
    <location>
        <begin position="1037"/>
        <end position="1046"/>
    </location>
</feature>
<evidence type="ECO:0000259" key="5">
    <source>
        <dbReference type="PROSITE" id="PS51338"/>
    </source>
</evidence>
<dbReference type="GO" id="GO:0005654">
    <property type="term" value="C:nucleoplasm"/>
    <property type="evidence" value="ECO:0007669"/>
    <property type="project" value="TreeGrafter"/>
</dbReference>
<dbReference type="SMART" id="SM00326">
    <property type="entry name" value="SH3"/>
    <property type="match status" value="1"/>
</dbReference>
<evidence type="ECO:0000256" key="1">
    <source>
        <dbReference type="ARBA" id="ARBA00022443"/>
    </source>
</evidence>
<evidence type="ECO:0000259" key="4">
    <source>
        <dbReference type="PROSITE" id="PS50002"/>
    </source>
</evidence>
<dbReference type="GO" id="GO:0007009">
    <property type="term" value="P:plasma membrane organization"/>
    <property type="evidence" value="ECO:0007669"/>
    <property type="project" value="InterPro"/>
</dbReference>
<dbReference type="Pfam" id="PF00018">
    <property type="entry name" value="SH3_1"/>
    <property type="match status" value="1"/>
</dbReference>
<feature type="region of interest" description="Disordered" evidence="3">
    <location>
        <begin position="383"/>
        <end position="420"/>
    </location>
</feature>
<feature type="compositionally biased region" description="Low complexity" evidence="3">
    <location>
        <begin position="869"/>
        <end position="880"/>
    </location>
</feature>
<dbReference type="GO" id="GO:0051017">
    <property type="term" value="P:actin filament bundle assembly"/>
    <property type="evidence" value="ECO:0007669"/>
    <property type="project" value="TreeGrafter"/>
</dbReference>
<feature type="region of interest" description="Disordered" evidence="3">
    <location>
        <begin position="696"/>
        <end position="757"/>
    </location>
</feature>
<feature type="compositionally biased region" description="Basic and acidic residues" evidence="3">
    <location>
        <begin position="1135"/>
        <end position="1145"/>
    </location>
</feature>
<feature type="compositionally biased region" description="Basic and acidic residues" evidence="3">
    <location>
        <begin position="696"/>
        <end position="709"/>
    </location>
</feature>
<dbReference type="GO" id="GO:0051764">
    <property type="term" value="P:actin crosslink formation"/>
    <property type="evidence" value="ECO:0007669"/>
    <property type="project" value="TreeGrafter"/>
</dbReference>
<name>A0A0K8VMC6_BACLA</name>
<feature type="region of interest" description="Disordered" evidence="3">
    <location>
        <begin position="434"/>
        <end position="496"/>
    </location>
</feature>
<dbReference type="Gene3D" id="2.30.30.40">
    <property type="entry name" value="SH3 Domains"/>
    <property type="match status" value="1"/>
</dbReference>
<dbReference type="AlphaFoldDB" id="A0A0K8VMC6"/>
<dbReference type="PROSITE" id="PS50002">
    <property type="entry name" value="SH3"/>
    <property type="match status" value="1"/>
</dbReference>
<feature type="region of interest" description="Disordered" evidence="3">
    <location>
        <begin position="1135"/>
        <end position="1159"/>
    </location>
</feature>
<dbReference type="Pfam" id="PF08397">
    <property type="entry name" value="IMD"/>
    <property type="match status" value="1"/>
</dbReference>
<keyword evidence="1 2" id="KW-0728">SH3 domain</keyword>
<evidence type="ECO:0000313" key="6">
    <source>
        <dbReference type="EMBL" id="JAI40029.1"/>
    </source>
</evidence>
<feature type="compositionally biased region" description="Polar residues" evidence="3">
    <location>
        <begin position="533"/>
        <end position="548"/>
    </location>
</feature>
<dbReference type="SUPFAM" id="SSF103657">
    <property type="entry name" value="BAR/IMD domain-like"/>
    <property type="match status" value="1"/>
</dbReference>
<dbReference type="CDD" id="cd11779">
    <property type="entry name" value="SH3_Irsp53_BAIAP2L"/>
    <property type="match status" value="1"/>
</dbReference>
<sequence>MESEEITKMVDGVYKNILEKFNPGARQLISSGKGYLKALHGAASASRLFNEALAKLAMNAQQSGTSDIGAALMNVVSVYKEIQEQQMNILKAFYVDLLVPLETNLEKDTKVVQHEQKKFLQQHKVRMESYQKAVSTMKKQRKKKASPENTEKELRNLQILEDQKKKLDAFCEQSYKNAMTQERRRYGFVLERQCSIAKHWMAYHSTGKLVIDNNLENWQEIAASREVIPAAAVYEASGMYGTASTGKRMERLKDGEDMHAVGNSSASQLKKSRSVDAPYGDMRTLHESNISYAQNSLPRAKSDFNLTTTTNMNDHVDHGQWDQRPVVKALYAYMPSGENQLPFEEGDRIAMVGSKAKGWQFGENLRTQMFGWFPIAYTNAEGTGEREKYRASERHSERSSDRYENVHYERNGGMRSNYHDQYMPEAHMDPAMESDSTYRRRNNSAEESSPTRMFGDTFRNQKKYRATAGSNPRPGPPPTLPAPVPSNSQSQSASRILNTSQSFCGASNGIPSVVERRKQHKLQNGPQAAHNRSILSAKQQSTSMSAGGSQMKPAAAAKTSLHSSNDSGFANEPPPQPEVDYSDEEQTSRVPIRRRADTNSHVSRDVASWTLNRNFRNSVDSQIDDKSMHGLSRRNTKMRYDLIASDDEILQASSSGIKRTKSFWKFGGRHEDILAGMSLWQHRDLVAAPNMEELRTNSPQHKENGHVEHEDDAEGVQEREQEHGRENIRNTNDKNGTLTKSHSNNSTSSAEKYRNDSVTSMEAYDDDENIYGMSPVVKRENIIVQNRNSMQSNATTMRAEYTPKSRMKIMKTIEIDIENPTESERLSTIKRGQKEYQKEYRESAGMMPQVNMSMRANTHARNEHESKSKTGMSMSGMQSSRNMLSNNHKKHQTNNVDTNAGKHANLQQMKSNGSGSQTQTRAQPQDFPHSTEDEEGDSDDNGTLKMSDVNNFFDDISHENTTGGMIMKTVKRKDILKQYYTSEDESDDIEIKSTSSDPYDCIVINDHLVRKDEKHRRQLHNSYQEHQMEFQTFRATTTSAMPQSNNKKNKMNGVEQRKGSGVAASTSKSKKQQELQDNERERERERERYSMNNSATLTRNSNANANAALNTPTATILPRTRLMKSSNMTSMTLERASKNKTRENSHMSGSGGGSEKDKNHYGKTYGPWYDFWDQQDQHTLVSQKSMHNGKM</sequence>